<evidence type="ECO:0000256" key="1">
    <source>
        <dbReference type="ARBA" id="ARBA00022750"/>
    </source>
</evidence>
<dbReference type="PROSITE" id="PS00141">
    <property type="entry name" value="ASP_PROTEASE"/>
    <property type="match status" value="1"/>
</dbReference>
<dbReference type="Proteomes" id="UP000799421">
    <property type="component" value="Unassembled WGS sequence"/>
</dbReference>
<dbReference type="InterPro" id="IPR021109">
    <property type="entry name" value="Peptidase_aspartic_dom_sf"/>
</dbReference>
<dbReference type="GO" id="GO:0004190">
    <property type="term" value="F:aspartic-type endopeptidase activity"/>
    <property type="evidence" value="ECO:0007669"/>
    <property type="project" value="UniProtKB-KW"/>
</dbReference>
<dbReference type="OrthoDB" id="3863715at2759"/>
<evidence type="ECO:0000313" key="4">
    <source>
        <dbReference type="Proteomes" id="UP000799421"/>
    </source>
</evidence>
<protein>
    <submittedName>
        <fullName evidence="3">Uncharacterized protein</fullName>
    </submittedName>
</protein>
<dbReference type="InterPro" id="IPR001969">
    <property type="entry name" value="Aspartic_peptidase_AS"/>
</dbReference>
<name>A0A6A7C2Z4_9PEZI</name>
<reference evidence="3" key="1">
    <citation type="journal article" date="2020" name="Stud. Mycol.">
        <title>101 Dothideomycetes genomes: a test case for predicting lifestyles and emergence of pathogens.</title>
        <authorList>
            <person name="Haridas S."/>
            <person name="Albert R."/>
            <person name="Binder M."/>
            <person name="Bloem J."/>
            <person name="Labutti K."/>
            <person name="Salamov A."/>
            <person name="Andreopoulos B."/>
            <person name="Baker S."/>
            <person name="Barry K."/>
            <person name="Bills G."/>
            <person name="Bluhm B."/>
            <person name="Cannon C."/>
            <person name="Castanera R."/>
            <person name="Culley D."/>
            <person name="Daum C."/>
            <person name="Ezra D."/>
            <person name="Gonzalez J."/>
            <person name="Henrissat B."/>
            <person name="Kuo A."/>
            <person name="Liang C."/>
            <person name="Lipzen A."/>
            <person name="Lutzoni F."/>
            <person name="Magnuson J."/>
            <person name="Mondo S."/>
            <person name="Nolan M."/>
            <person name="Ohm R."/>
            <person name="Pangilinan J."/>
            <person name="Park H.-J."/>
            <person name="Ramirez L."/>
            <person name="Alfaro M."/>
            <person name="Sun H."/>
            <person name="Tritt A."/>
            <person name="Yoshinaga Y."/>
            <person name="Zwiers L.-H."/>
            <person name="Turgeon B."/>
            <person name="Goodwin S."/>
            <person name="Spatafora J."/>
            <person name="Crous P."/>
            <person name="Grigoriev I."/>
        </authorList>
    </citation>
    <scope>NUCLEOTIDE SEQUENCE</scope>
    <source>
        <strain evidence="3">CBS 480.64</strain>
    </source>
</reference>
<dbReference type="AlphaFoldDB" id="A0A6A7C2Z4"/>
<sequence length="119" mass="13359">MWFSSHRCNRRHRKRKGSSQKRRRCHRLGHQSKDCYAKTTQGSKAIDRISVADSDVQGAERISVLIDGKEIQALVDTGTAVNCIQAAIAPTERYAFFAKPHCRRKLKVSGISSLTSAYP</sequence>
<evidence type="ECO:0000256" key="2">
    <source>
        <dbReference type="SAM" id="MobiDB-lite"/>
    </source>
</evidence>
<dbReference type="GO" id="GO:0006508">
    <property type="term" value="P:proteolysis"/>
    <property type="evidence" value="ECO:0007669"/>
    <property type="project" value="InterPro"/>
</dbReference>
<gene>
    <name evidence="3" type="ORF">K470DRAFT_26154</name>
</gene>
<evidence type="ECO:0000313" key="3">
    <source>
        <dbReference type="EMBL" id="KAF2861946.1"/>
    </source>
</evidence>
<dbReference type="SUPFAM" id="SSF50630">
    <property type="entry name" value="Acid proteases"/>
    <property type="match status" value="1"/>
</dbReference>
<accession>A0A6A7C2Z4</accession>
<feature type="compositionally biased region" description="Basic residues" evidence="2">
    <location>
        <begin position="7"/>
        <end position="27"/>
    </location>
</feature>
<feature type="region of interest" description="Disordered" evidence="2">
    <location>
        <begin position="1"/>
        <end position="27"/>
    </location>
</feature>
<keyword evidence="4" id="KW-1185">Reference proteome</keyword>
<keyword evidence="1" id="KW-0064">Aspartyl protease</keyword>
<keyword evidence="1" id="KW-0645">Protease</keyword>
<proteinExistence type="predicted"/>
<keyword evidence="1" id="KW-0378">Hydrolase</keyword>
<organism evidence="3 4">
    <name type="scientific">Piedraia hortae CBS 480.64</name>
    <dbReference type="NCBI Taxonomy" id="1314780"/>
    <lineage>
        <taxon>Eukaryota</taxon>
        <taxon>Fungi</taxon>
        <taxon>Dikarya</taxon>
        <taxon>Ascomycota</taxon>
        <taxon>Pezizomycotina</taxon>
        <taxon>Dothideomycetes</taxon>
        <taxon>Dothideomycetidae</taxon>
        <taxon>Capnodiales</taxon>
        <taxon>Piedraiaceae</taxon>
        <taxon>Piedraia</taxon>
    </lineage>
</organism>
<dbReference type="EMBL" id="MU005969">
    <property type="protein sequence ID" value="KAF2861946.1"/>
    <property type="molecule type" value="Genomic_DNA"/>
</dbReference>